<dbReference type="InterPro" id="IPR038333">
    <property type="entry name" value="T1MK-like_N_sf"/>
</dbReference>
<protein>
    <recommendedName>
        <fullName evidence="2">site-specific DNA-methyltransferase (adenine-specific)</fullName>
        <ecNumber evidence="2">2.1.1.72</ecNumber>
    </recommendedName>
</protein>
<dbReference type="PANTHER" id="PTHR42933:SF3">
    <property type="entry name" value="TYPE I RESTRICTION ENZYME MJAVIII METHYLASE SUBUNIT"/>
    <property type="match status" value="1"/>
</dbReference>
<dbReference type="Pfam" id="PF02384">
    <property type="entry name" value="N6_Mtase"/>
    <property type="match status" value="1"/>
</dbReference>
<name>A0AAE3G5Y9_9GAMM</name>
<evidence type="ECO:0000313" key="12">
    <source>
        <dbReference type="Proteomes" id="UP001205843"/>
    </source>
</evidence>
<dbReference type="SUPFAM" id="SSF53335">
    <property type="entry name" value="S-adenosyl-L-methionine-dependent methyltransferases"/>
    <property type="match status" value="1"/>
</dbReference>
<evidence type="ECO:0000256" key="5">
    <source>
        <dbReference type="ARBA" id="ARBA00022691"/>
    </source>
</evidence>
<accession>A0AAE3G5Y9</accession>
<dbReference type="InterPro" id="IPR029063">
    <property type="entry name" value="SAM-dependent_MTases_sf"/>
</dbReference>
<comment type="similarity">
    <text evidence="1">Belongs to the N(4)/N(6)-methyltransferase family.</text>
</comment>
<dbReference type="Proteomes" id="UP001205843">
    <property type="component" value="Unassembled WGS sequence"/>
</dbReference>
<keyword evidence="3 11" id="KW-0489">Methyltransferase</keyword>
<evidence type="ECO:0000256" key="7">
    <source>
        <dbReference type="ARBA" id="ARBA00047942"/>
    </source>
</evidence>
<evidence type="ECO:0000256" key="3">
    <source>
        <dbReference type="ARBA" id="ARBA00022603"/>
    </source>
</evidence>
<dbReference type="GO" id="GO:0008170">
    <property type="term" value="F:N-methyltransferase activity"/>
    <property type="evidence" value="ECO:0007669"/>
    <property type="project" value="InterPro"/>
</dbReference>
<dbReference type="GO" id="GO:0009307">
    <property type="term" value="P:DNA restriction-modification system"/>
    <property type="evidence" value="ECO:0007669"/>
    <property type="project" value="UniProtKB-KW"/>
</dbReference>
<evidence type="ECO:0000256" key="2">
    <source>
        <dbReference type="ARBA" id="ARBA00011900"/>
    </source>
</evidence>
<evidence type="ECO:0000256" key="6">
    <source>
        <dbReference type="ARBA" id="ARBA00022747"/>
    </source>
</evidence>
<evidence type="ECO:0000313" key="11">
    <source>
        <dbReference type="EMBL" id="MCP1675659.1"/>
    </source>
</evidence>
<dbReference type="PRINTS" id="PR00507">
    <property type="entry name" value="N12N6MTFRASE"/>
</dbReference>
<feature type="compositionally biased region" description="Low complexity" evidence="8">
    <location>
        <begin position="250"/>
        <end position="307"/>
    </location>
</feature>
<dbReference type="InterPro" id="IPR022749">
    <property type="entry name" value="D12N6_MeTrfase_N"/>
</dbReference>
<sequence>MNTENHSQTAAFIWQVADLLRGDLKQSQYGRVILPFTLLRRLECVLEPTKAQVLEAAQEHASKPDGVRERLLLRAADQPFFNASPLTLGTLSDTQTADDLMSYVQSFSADAREIFEHFNFEDFVQQLSANNLLYQVVQRFAGIDLSPRRISNFGMGSIFEELIRKFAESSNETAGEHFTPRDVVHLTTSLVLTGQDDKLTPHSIVTVYDPTAGTGGFLSESDEYIQQVSENVTVSLHGQELNPSPTPSARRTCSSRVSRWTTSSSATRSPTTTSPVRASTTCSPIRPSAWSGRRSRSRSPTNTSSRAMTAASALACRGSPTARCCFSCTW</sequence>
<dbReference type="AlphaFoldDB" id="A0AAE3G5Y9"/>
<evidence type="ECO:0000259" key="9">
    <source>
        <dbReference type="Pfam" id="PF02384"/>
    </source>
</evidence>
<evidence type="ECO:0000256" key="1">
    <source>
        <dbReference type="ARBA" id="ARBA00006594"/>
    </source>
</evidence>
<feature type="domain" description="DNA methylase adenine-specific" evidence="9">
    <location>
        <begin position="155"/>
        <end position="246"/>
    </location>
</feature>
<dbReference type="GO" id="GO:0032259">
    <property type="term" value="P:methylation"/>
    <property type="evidence" value="ECO:0007669"/>
    <property type="project" value="UniProtKB-KW"/>
</dbReference>
<dbReference type="GO" id="GO:0009007">
    <property type="term" value="F:site-specific DNA-methyltransferase (adenine-specific) activity"/>
    <property type="evidence" value="ECO:0007669"/>
    <property type="project" value="UniProtKB-EC"/>
</dbReference>
<feature type="region of interest" description="Disordered" evidence="8">
    <location>
        <begin position="237"/>
        <end position="307"/>
    </location>
</feature>
<dbReference type="EC" id="2.1.1.72" evidence="2"/>
<feature type="domain" description="N6 adenine-specific DNA methyltransferase N-terminal" evidence="10">
    <location>
        <begin position="10"/>
        <end position="140"/>
    </location>
</feature>
<dbReference type="GO" id="GO:0003677">
    <property type="term" value="F:DNA binding"/>
    <property type="evidence" value="ECO:0007669"/>
    <property type="project" value="InterPro"/>
</dbReference>
<proteinExistence type="inferred from homology"/>
<reference evidence="11" key="1">
    <citation type="submission" date="2022-03" db="EMBL/GenBank/DDBJ databases">
        <title>Genomic Encyclopedia of Type Strains, Phase III (KMG-III): the genomes of soil and plant-associated and newly described type strains.</title>
        <authorList>
            <person name="Whitman W."/>
        </authorList>
    </citation>
    <scope>NUCLEOTIDE SEQUENCE</scope>
    <source>
        <strain evidence="11">ANL 6-2</strain>
    </source>
</reference>
<dbReference type="Gene3D" id="3.40.50.150">
    <property type="entry name" value="Vaccinia Virus protein VP39"/>
    <property type="match status" value="1"/>
</dbReference>
<evidence type="ECO:0000259" key="10">
    <source>
        <dbReference type="Pfam" id="PF12161"/>
    </source>
</evidence>
<comment type="catalytic activity">
    <reaction evidence="7">
        <text>a 2'-deoxyadenosine in DNA + S-adenosyl-L-methionine = an N(6)-methyl-2'-deoxyadenosine in DNA + S-adenosyl-L-homocysteine + H(+)</text>
        <dbReference type="Rhea" id="RHEA:15197"/>
        <dbReference type="Rhea" id="RHEA-COMP:12418"/>
        <dbReference type="Rhea" id="RHEA-COMP:12419"/>
        <dbReference type="ChEBI" id="CHEBI:15378"/>
        <dbReference type="ChEBI" id="CHEBI:57856"/>
        <dbReference type="ChEBI" id="CHEBI:59789"/>
        <dbReference type="ChEBI" id="CHEBI:90615"/>
        <dbReference type="ChEBI" id="CHEBI:90616"/>
        <dbReference type="EC" id="2.1.1.72"/>
    </reaction>
</comment>
<comment type="caution">
    <text evidence="11">The sequence shown here is derived from an EMBL/GenBank/DDBJ whole genome shotgun (WGS) entry which is preliminary data.</text>
</comment>
<organism evidence="11 12">
    <name type="scientific">Natronocella acetinitrilica</name>
    <dbReference type="NCBI Taxonomy" id="414046"/>
    <lineage>
        <taxon>Bacteria</taxon>
        <taxon>Pseudomonadati</taxon>
        <taxon>Pseudomonadota</taxon>
        <taxon>Gammaproteobacteria</taxon>
        <taxon>Chromatiales</taxon>
        <taxon>Ectothiorhodospiraceae</taxon>
        <taxon>Natronocella</taxon>
    </lineage>
</organism>
<dbReference type="InterPro" id="IPR051537">
    <property type="entry name" value="DNA_Adenine_Mtase"/>
</dbReference>
<keyword evidence="12" id="KW-1185">Reference proteome</keyword>
<gene>
    <name evidence="11" type="ORF">J2T57_002809</name>
</gene>
<evidence type="ECO:0000256" key="4">
    <source>
        <dbReference type="ARBA" id="ARBA00022679"/>
    </source>
</evidence>
<evidence type="ECO:0000256" key="8">
    <source>
        <dbReference type="SAM" id="MobiDB-lite"/>
    </source>
</evidence>
<dbReference type="InterPro" id="IPR003356">
    <property type="entry name" value="DNA_methylase_A-5"/>
</dbReference>
<dbReference type="Gene3D" id="1.20.1260.30">
    <property type="match status" value="1"/>
</dbReference>
<dbReference type="PANTHER" id="PTHR42933">
    <property type="entry name" value="SLR6095 PROTEIN"/>
    <property type="match status" value="1"/>
</dbReference>
<feature type="compositionally biased region" description="Polar residues" evidence="8">
    <location>
        <begin position="237"/>
        <end position="249"/>
    </location>
</feature>
<dbReference type="EMBL" id="JALJXV010000006">
    <property type="protein sequence ID" value="MCP1675659.1"/>
    <property type="molecule type" value="Genomic_DNA"/>
</dbReference>
<keyword evidence="4" id="KW-0808">Transferase</keyword>
<keyword evidence="5" id="KW-0949">S-adenosyl-L-methionine</keyword>
<keyword evidence="6" id="KW-0680">Restriction system</keyword>
<dbReference type="Pfam" id="PF12161">
    <property type="entry name" value="HsdM_N"/>
    <property type="match status" value="1"/>
</dbReference>